<evidence type="ECO:0000256" key="4">
    <source>
        <dbReference type="ARBA" id="ARBA00023002"/>
    </source>
</evidence>
<evidence type="ECO:0000256" key="8">
    <source>
        <dbReference type="SAM" id="Phobius"/>
    </source>
</evidence>
<dbReference type="SUPFAM" id="SSF48264">
    <property type="entry name" value="Cytochrome P450"/>
    <property type="match status" value="1"/>
</dbReference>
<dbReference type="InterPro" id="IPR002401">
    <property type="entry name" value="Cyt_P450_E_grp-I"/>
</dbReference>
<keyword evidence="8" id="KW-0812">Transmembrane</keyword>
<dbReference type="PANTHER" id="PTHR24291">
    <property type="entry name" value="CYTOCHROME P450 FAMILY 4"/>
    <property type="match status" value="1"/>
</dbReference>
<evidence type="ECO:0000256" key="3">
    <source>
        <dbReference type="ARBA" id="ARBA00022723"/>
    </source>
</evidence>
<evidence type="ECO:0000313" key="10">
    <source>
        <dbReference type="Proteomes" id="UP000235672"/>
    </source>
</evidence>
<comment type="similarity">
    <text evidence="1">Belongs to the cytochrome P450 family.</text>
</comment>
<sequence>MSGVSNLLLISSIGALSFIYFILRLIQNRRFYSKLPGPTHSFVWGHLKAMGEASKIFPPNTHPQNLITYLTRKYSLPEIFYLDLWPLGPSQMVIVSGEAAAQISTVRPYPINRYVNELLTPVLGANSIATSNGNLWKKLHHMIGPAFMPRYTKTLLGSIVDETLIFHDSLKVLADKDVFSMEEELSRLLFDINGKIVFGFPLNAQKAGSPILTDLKYLIESFSLTFRTWNYIKKQWVLLKQKAVGDRITAYIGANAKKRFAALKADKEPATSRKASSILDRILLDKIEASNVNLNGKEELEAEYLYMKTLLVAGFSTTVDTLCYTYTLLSKHPEVMKRLREEHDRIFGPDISTTAETIRQYPYKINELDYTTAVLKETLRFFPIGSATKENPPGTNALEYKSRSYPTDGQMIMVSIQTIQLDPRNFEDPTAFLPERHLEPNAASTHRTTWRPFERGMRACLGQDLAMDEMRVILLLTTRWFDLEPVVEPAKKQRVDFTNLDLLIGDQAFQQFRMSAAPRDGMPMRIKSTGRS</sequence>
<evidence type="ECO:0000256" key="7">
    <source>
        <dbReference type="PIRSR" id="PIRSR602401-1"/>
    </source>
</evidence>
<dbReference type="EMBL" id="KZ613547">
    <property type="protein sequence ID" value="PMD12566.1"/>
    <property type="molecule type" value="Genomic_DNA"/>
</dbReference>
<accession>A0A2J6PF90</accession>
<keyword evidence="4" id="KW-0560">Oxidoreductase</keyword>
<dbReference type="GO" id="GO:0020037">
    <property type="term" value="F:heme binding"/>
    <property type="evidence" value="ECO:0007669"/>
    <property type="project" value="InterPro"/>
</dbReference>
<keyword evidence="2 7" id="KW-0349">Heme</keyword>
<keyword evidence="8" id="KW-1133">Transmembrane helix</keyword>
<dbReference type="InterPro" id="IPR001128">
    <property type="entry name" value="Cyt_P450"/>
</dbReference>
<evidence type="ECO:0000256" key="5">
    <source>
        <dbReference type="ARBA" id="ARBA00023004"/>
    </source>
</evidence>
<evidence type="ECO:0000256" key="6">
    <source>
        <dbReference type="ARBA" id="ARBA00023033"/>
    </source>
</evidence>
<dbReference type="GO" id="GO:0016705">
    <property type="term" value="F:oxidoreductase activity, acting on paired donors, with incorporation or reduction of molecular oxygen"/>
    <property type="evidence" value="ECO:0007669"/>
    <property type="project" value="InterPro"/>
</dbReference>
<proteinExistence type="inferred from homology"/>
<keyword evidence="10" id="KW-1185">Reference proteome</keyword>
<dbReference type="GO" id="GO:0005506">
    <property type="term" value="F:iron ion binding"/>
    <property type="evidence" value="ECO:0007669"/>
    <property type="project" value="InterPro"/>
</dbReference>
<dbReference type="AlphaFoldDB" id="A0A2J6PF90"/>
<feature type="binding site" description="axial binding residue" evidence="7">
    <location>
        <position position="460"/>
    </location>
    <ligand>
        <name>heme</name>
        <dbReference type="ChEBI" id="CHEBI:30413"/>
    </ligand>
    <ligandPart>
        <name>Fe</name>
        <dbReference type="ChEBI" id="CHEBI:18248"/>
    </ligandPart>
</feature>
<dbReference type="InterPro" id="IPR036396">
    <property type="entry name" value="Cyt_P450_sf"/>
</dbReference>
<dbReference type="PANTHER" id="PTHR24291:SF50">
    <property type="entry name" value="BIFUNCTIONAL ALBAFLAVENONE MONOOXYGENASE_TERPENE SYNTHASE"/>
    <property type="match status" value="1"/>
</dbReference>
<evidence type="ECO:0000256" key="1">
    <source>
        <dbReference type="ARBA" id="ARBA00010617"/>
    </source>
</evidence>
<name>A0A2J6PF90_9HELO</name>
<dbReference type="OrthoDB" id="10029320at2759"/>
<dbReference type="STRING" id="1745343.A0A2J6PF90"/>
<evidence type="ECO:0000256" key="2">
    <source>
        <dbReference type="ARBA" id="ARBA00022617"/>
    </source>
</evidence>
<dbReference type="Pfam" id="PF00067">
    <property type="entry name" value="p450"/>
    <property type="match status" value="1"/>
</dbReference>
<reference evidence="9 10" key="1">
    <citation type="submission" date="2016-05" db="EMBL/GenBank/DDBJ databases">
        <title>A degradative enzymes factory behind the ericoid mycorrhizal symbiosis.</title>
        <authorList>
            <consortium name="DOE Joint Genome Institute"/>
            <person name="Martino E."/>
            <person name="Morin E."/>
            <person name="Grelet G."/>
            <person name="Kuo A."/>
            <person name="Kohler A."/>
            <person name="Daghino S."/>
            <person name="Barry K."/>
            <person name="Choi C."/>
            <person name="Cichocki N."/>
            <person name="Clum A."/>
            <person name="Copeland A."/>
            <person name="Hainaut M."/>
            <person name="Haridas S."/>
            <person name="Labutti K."/>
            <person name="Lindquist E."/>
            <person name="Lipzen A."/>
            <person name="Khouja H.-R."/>
            <person name="Murat C."/>
            <person name="Ohm R."/>
            <person name="Olson A."/>
            <person name="Spatafora J."/>
            <person name="Veneault-Fourrey C."/>
            <person name="Henrissat B."/>
            <person name="Grigoriev I."/>
            <person name="Martin F."/>
            <person name="Perotto S."/>
        </authorList>
    </citation>
    <scope>NUCLEOTIDE SEQUENCE [LARGE SCALE GENOMIC DNA]</scope>
    <source>
        <strain evidence="9 10">UAMH 7357</strain>
    </source>
</reference>
<protein>
    <submittedName>
        <fullName evidence="9">Cytochrome P450</fullName>
    </submittedName>
</protein>
<keyword evidence="5 7" id="KW-0408">Iron</keyword>
<organism evidence="9 10">
    <name type="scientific">Hyaloscypha hepaticicola</name>
    <dbReference type="NCBI Taxonomy" id="2082293"/>
    <lineage>
        <taxon>Eukaryota</taxon>
        <taxon>Fungi</taxon>
        <taxon>Dikarya</taxon>
        <taxon>Ascomycota</taxon>
        <taxon>Pezizomycotina</taxon>
        <taxon>Leotiomycetes</taxon>
        <taxon>Helotiales</taxon>
        <taxon>Hyaloscyphaceae</taxon>
        <taxon>Hyaloscypha</taxon>
    </lineage>
</organism>
<feature type="transmembrane region" description="Helical" evidence="8">
    <location>
        <begin position="6"/>
        <end position="26"/>
    </location>
</feature>
<keyword evidence="8" id="KW-0472">Membrane</keyword>
<evidence type="ECO:0000313" key="9">
    <source>
        <dbReference type="EMBL" id="PMD12566.1"/>
    </source>
</evidence>
<keyword evidence="6" id="KW-0503">Monooxygenase</keyword>
<comment type="cofactor">
    <cofactor evidence="7">
        <name>heme</name>
        <dbReference type="ChEBI" id="CHEBI:30413"/>
    </cofactor>
</comment>
<keyword evidence="3 7" id="KW-0479">Metal-binding</keyword>
<dbReference type="PRINTS" id="PR00463">
    <property type="entry name" value="EP450I"/>
</dbReference>
<dbReference type="PRINTS" id="PR00385">
    <property type="entry name" value="P450"/>
</dbReference>
<dbReference type="GO" id="GO:0004497">
    <property type="term" value="F:monooxygenase activity"/>
    <property type="evidence" value="ECO:0007669"/>
    <property type="project" value="UniProtKB-KW"/>
</dbReference>
<dbReference type="InterPro" id="IPR050196">
    <property type="entry name" value="Cytochrome_P450_Monoox"/>
</dbReference>
<gene>
    <name evidence="9" type="ORF">NA56DRAFT_613240</name>
</gene>
<dbReference type="Proteomes" id="UP000235672">
    <property type="component" value="Unassembled WGS sequence"/>
</dbReference>
<dbReference type="Gene3D" id="1.10.630.10">
    <property type="entry name" value="Cytochrome P450"/>
    <property type="match status" value="1"/>
</dbReference>